<name>A0A399IS87_9CLOT</name>
<keyword evidence="1" id="KW-1133">Transmembrane helix</keyword>
<feature type="transmembrane region" description="Helical" evidence="1">
    <location>
        <begin position="9"/>
        <end position="28"/>
    </location>
</feature>
<evidence type="ECO:0000256" key="1">
    <source>
        <dbReference type="SAM" id="Phobius"/>
    </source>
</evidence>
<dbReference type="AlphaFoldDB" id="A0A399IS87"/>
<sequence>MDGIMRNKLSLIISIFLIVVAILLLLKGDDTGRTVVFALLIITNLLNIIRGFINIWNEVR</sequence>
<organism evidence="2 3">
    <name type="scientific">Clostridium chromiireducens</name>
    <dbReference type="NCBI Taxonomy" id="225345"/>
    <lineage>
        <taxon>Bacteria</taxon>
        <taxon>Bacillati</taxon>
        <taxon>Bacillota</taxon>
        <taxon>Clostridia</taxon>
        <taxon>Eubacteriales</taxon>
        <taxon>Clostridiaceae</taxon>
        <taxon>Clostridium</taxon>
    </lineage>
</organism>
<proteinExistence type="predicted"/>
<dbReference type="Proteomes" id="UP000265930">
    <property type="component" value="Unassembled WGS sequence"/>
</dbReference>
<dbReference type="EMBL" id="QXDJ01000002">
    <property type="protein sequence ID" value="RII35447.1"/>
    <property type="molecule type" value="Genomic_DNA"/>
</dbReference>
<gene>
    <name evidence="2" type="ORF">D2A34_09625</name>
</gene>
<accession>A0A399IS87</accession>
<keyword evidence="1" id="KW-0812">Transmembrane</keyword>
<reference evidence="2 3" key="1">
    <citation type="submission" date="2018-08" db="EMBL/GenBank/DDBJ databases">
        <title>Genome of Clostridium chromiireducens C1, DSM12136.</title>
        <authorList>
            <person name="Xing M."/>
            <person name="Wei Y."/>
            <person name="Ang E.L."/>
            <person name="Zhao H."/>
            <person name="Zhang Y."/>
        </authorList>
    </citation>
    <scope>NUCLEOTIDE SEQUENCE [LARGE SCALE GENOMIC DNA]</scope>
    <source>
        <strain evidence="2 3">C1</strain>
    </source>
</reference>
<feature type="transmembrane region" description="Helical" evidence="1">
    <location>
        <begin position="34"/>
        <end position="53"/>
    </location>
</feature>
<comment type="caution">
    <text evidence="2">The sequence shown here is derived from an EMBL/GenBank/DDBJ whole genome shotgun (WGS) entry which is preliminary data.</text>
</comment>
<evidence type="ECO:0000313" key="2">
    <source>
        <dbReference type="EMBL" id="RII35447.1"/>
    </source>
</evidence>
<evidence type="ECO:0000313" key="3">
    <source>
        <dbReference type="Proteomes" id="UP000265930"/>
    </source>
</evidence>
<keyword evidence="1" id="KW-0472">Membrane</keyword>
<protein>
    <submittedName>
        <fullName evidence="2">Uncharacterized protein</fullName>
    </submittedName>
</protein>